<keyword evidence="3" id="KW-0732">Signal</keyword>
<evidence type="ECO:0000256" key="3">
    <source>
        <dbReference type="SAM" id="SignalP"/>
    </source>
</evidence>
<feature type="chain" id="PRO_5039689082" evidence="3">
    <location>
        <begin position="25"/>
        <end position="318"/>
    </location>
</feature>
<dbReference type="Pfam" id="PF02557">
    <property type="entry name" value="VanY"/>
    <property type="match status" value="1"/>
</dbReference>
<dbReference type="InterPro" id="IPR052179">
    <property type="entry name" value="DD-CPase-like"/>
</dbReference>
<dbReference type="AlphaFoldDB" id="A0A9D1K097"/>
<evidence type="ECO:0000256" key="2">
    <source>
        <dbReference type="PROSITE-ProRule" id="PRU00591"/>
    </source>
</evidence>
<feature type="repeat" description="Cell wall-binding" evidence="2">
    <location>
        <begin position="84"/>
        <end position="103"/>
    </location>
</feature>
<evidence type="ECO:0000259" key="4">
    <source>
        <dbReference type="Pfam" id="PF02557"/>
    </source>
</evidence>
<evidence type="ECO:0000256" key="1">
    <source>
        <dbReference type="ARBA" id="ARBA00022737"/>
    </source>
</evidence>
<accession>A0A9D1K097</accession>
<feature type="repeat" description="Cell wall-binding" evidence="2">
    <location>
        <begin position="44"/>
        <end position="63"/>
    </location>
</feature>
<dbReference type="EMBL" id="DVJP01000066">
    <property type="protein sequence ID" value="HIS77090.1"/>
    <property type="molecule type" value="Genomic_DNA"/>
</dbReference>
<dbReference type="InterPro" id="IPR009045">
    <property type="entry name" value="Zn_M74/Hedgehog-like"/>
</dbReference>
<keyword evidence="1" id="KW-0677">Repeat</keyword>
<reference evidence="5" key="2">
    <citation type="journal article" date="2021" name="PeerJ">
        <title>Extensive microbial diversity within the chicken gut microbiome revealed by metagenomics and culture.</title>
        <authorList>
            <person name="Gilroy R."/>
            <person name="Ravi A."/>
            <person name="Getino M."/>
            <person name="Pursley I."/>
            <person name="Horton D.L."/>
            <person name="Alikhan N.F."/>
            <person name="Baker D."/>
            <person name="Gharbi K."/>
            <person name="Hall N."/>
            <person name="Watson M."/>
            <person name="Adriaenssens E.M."/>
            <person name="Foster-Nyarko E."/>
            <person name="Jarju S."/>
            <person name="Secka A."/>
            <person name="Antonio M."/>
            <person name="Oren A."/>
            <person name="Chaudhuri R.R."/>
            <person name="La Ragione R."/>
            <person name="Hildebrand F."/>
            <person name="Pallen M.J."/>
        </authorList>
    </citation>
    <scope>NUCLEOTIDE SEQUENCE</scope>
    <source>
        <strain evidence="5">CHK199-13235</strain>
    </source>
</reference>
<name>A0A9D1K097_9FIRM</name>
<sequence>MKKLLCAVFAVAIAAGTMTVPVSAAWERDASGIWRYEQADGSFSTGWQKIGDCWYFFSGQGEMYTGWQFLGEDWYYFYPSGAMAAGWVQTGGKWYFLGSDGKMRTGFVHDGNCWYFLDESGAWTEDDPESRTAVTKTGKTASLKNGMFYVDGILIANKSYPLPSDYAPGGLTGETQRAFSELQNAMAAEGLSLWVASGYRSYDYQAGLYRKYVNRDGKAAADRYSARAGYSEHQTGLAFDVNQVNDSFANTPQAKWLAEHAWEYGFIIRYPKGKEGVTGYQYEPWHLRYLGKETAKAVQDSGLCLEEYLGIDSVYARN</sequence>
<dbReference type="CDD" id="cd14852">
    <property type="entry name" value="LD-carboxypeptidase"/>
    <property type="match status" value="1"/>
</dbReference>
<dbReference type="InterPro" id="IPR058193">
    <property type="entry name" value="VanY/YodJ_core_dom"/>
</dbReference>
<gene>
    <name evidence="5" type="ORF">IAB51_09855</name>
</gene>
<dbReference type="GO" id="GO:0006508">
    <property type="term" value="P:proteolysis"/>
    <property type="evidence" value="ECO:0007669"/>
    <property type="project" value="InterPro"/>
</dbReference>
<evidence type="ECO:0000313" key="6">
    <source>
        <dbReference type="Proteomes" id="UP000824002"/>
    </source>
</evidence>
<dbReference type="Gene3D" id="3.30.1380.10">
    <property type="match status" value="1"/>
</dbReference>
<dbReference type="SUPFAM" id="SSF69360">
    <property type="entry name" value="Cell wall binding repeat"/>
    <property type="match status" value="1"/>
</dbReference>
<dbReference type="InterPro" id="IPR003709">
    <property type="entry name" value="VanY-like_core_dom"/>
</dbReference>
<evidence type="ECO:0000313" key="5">
    <source>
        <dbReference type="EMBL" id="HIS77090.1"/>
    </source>
</evidence>
<keyword evidence="5" id="KW-0645">Protease</keyword>
<comment type="caution">
    <text evidence="5">The sequence shown here is derived from an EMBL/GenBank/DDBJ whole genome shotgun (WGS) entry which is preliminary data.</text>
</comment>
<keyword evidence="5" id="KW-0121">Carboxypeptidase</keyword>
<feature type="domain" description="D-alanyl-D-alanine carboxypeptidase-like core" evidence="4">
    <location>
        <begin position="172"/>
        <end position="292"/>
    </location>
</feature>
<dbReference type="Pfam" id="PF19127">
    <property type="entry name" value="Choline_bind_3"/>
    <property type="match status" value="1"/>
</dbReference>
<dbReference type="PANTHER" id="PTHR34385">
    <property type="entry name" value="D-ALANYL-D-ALANINE CARBOXYPEPTIDASE"/>
    <property type="match status" value="1"/>
</dbReference>
<organism evidence="5 6">
    <name type="scientific">Candidatus Merdivicinus excrementipullorum</name>
    <dbReference type="NCBI Taxonomy" id="2840867"/>
    <lineage>
        <taxon>Bacteria</taxon>
        <taxon>Bacillati</taxon>
        <taxon>Bacillota</taxon>
        <taxon>Clostridia</taxon>
        <taxon>Eubacteriales</taxon>
        <taxon>Oscillospiraceae</taxon>
        <taxon>Oscillospiraceae incertae sedis</taxon>
        <taxon>Candidatus Merdivicinus</taxon>
    </lineage>
</organism>
<dbReference type="Gene3D" id="2.20.120.10">
    <property type="entry name" value="Multimodular pneumococcal cell wall endolysin, domain 3"/>
    <property type="match status" value="1"/>
</dbReference>
<dbReference type="PROSITE" id="PS51170">
    <property type="entry name" value="CW"/>
    <property type="match status" value="3"/>
</dbReference>
<reference evidence="5" key="1">
    <citation type="submission" date="2020-10" db="EMBL/GenBank/DDBJ databases">
        <authorList>
            <person name="Gilroy R."/>
        </authorList>
    </citation>
    <scope>NUCLEOTIDE SEQUENCE</scope>
    <source>
        <strain evidence="5">CHK199-13235</strain>
    </source>
</reference>
<feature type="signal peptide" evidence="3">
    <location>
        <begin position="1"/>
        <end position="24"/>
    </location>
</feature>
<dbReference type="Pfam" id="PF01473">
    <property type="entry name" value="Choline_bind_1"/>
    <property type="match status" value="2"/>
</dbReference>
<dbReference type="SUPFAM" id="SSF55166">
    <property type="entry name" value="Hedgehog/DD-peptidase"/>
    <property type="match status" value="1"/>
</dbReference>
<proteinExistence type="predicted"/>
<dbReference type="InterPro" id="IPR018337">
    <property type="entry name" value="Cell_wall/Cho-bd_repeat"/>
</dbReference>
<protein>
    <submittedName>
        <fullName evidence="5">D-alanyl-D-alanine carboxypeptidase family protein</fullName>
    </submittedName>
</protein>
<dbReference type="Proteomes" id="UP000824002">
    <property type="component" value="Unassembled WGS sequence"/>
</dbReference>
<keyword evidence="5" id="KW-0378">Hydrolase</keyword>
<dbReference type="GO" id="GO:0004180">
    <property type="term" value="F:carboxypeptidase activity"/>
    <property type="evidence" value="ECO:0007669"/>
    <property type="project" value="UniProtKB-KW"/>
</dbReference>
<dbReference type="PANTHER" id="PTHR34385:SF1">
    <property type="entry name" value="PEPTIDOGLYCAN L-ALANYL-D-GLUTAMATE ENDOPEPTIDASE CWLK"/>
    <property type="match status" value="1"/>
</dbReference>
<feature type="repeat" description="Cell wall-binding" evidence="2">
    <location>
        <begin position="64"/>
        <end position="83"/>
    </location>
</feature>
<dbReference type="Gene3D" id="2.10.270.10">
    <property type="entry name" value="Cholin Binding"/>
    <property type="match status" value="1"/>
</dbReference>